<organism evidence="11 12">
    <name type="scientific">Tilletia indica</name>
    <dbReference type="NCBI Taxonomy" id="43049"/>
    <lineage>
        <taxon>Eukaryota</taxon>
        <taxon>Fungi</taxon>
        <taxon>Dikarya</taxon>
        <taxon>Basidiomycota</taxon>
        <taxon>Ustilaginomycotina</taxon>
        <taxon>Exobasidiomycetes</taxon>
        <taxon>Tilletiales</taxon>
        <taxon>Tilletiaceae</taxon>
        <taxon>Tilletia</taxon>
    </lineage>
</organism>
<dbReference type="InterPro" id="IPR050951">
    <property type="entry name" value="Retrovirus_Pol_polyprotein"/>
</dbReference>
<sequence length="1484" mass="164747">MWEPQINTKYKAVDKKVRPAAVQVDGAHAQPLLRPILDPPIEYTPLDWPIPIWELPRPTSARVTPERLATMNFGPKGFLHPDELDAIQKVTLLYGNAFSFDRNEKGLLKPEYAEPYQIRTINHTAWKSRPIPLPKGKMDEIRDIYQEQLQGGDLELCDGPYVNPHFFVAKKNHTLRKVVDLSNLNAVSIRDANVPPNLTEFCEDLAGRECYGSGDGHSFFDQILLHPDSRPLTAIQTYYGLLQSTRLPQGWTNSPAVAQRISTHIYLNEIPQHIQVFVDDVVFKGPRGNSGNKTLEGTNLRLWFLDYLRVYARGLRLYMEAGLTFSGEKFIAITPRISITGIVVDKHGKHSDPAKVAKLEEWPCPPPNVHSLRGFLGLANYLRPFIAHFATIDAPLRKLLTGRWRWNEDASNAMKALKTAAAKQPILVSIDYHSSEPIVLAVDSSFIAAGWALYQGEVQEGTLRKLVQYGSVGFSEVESRYSQPQLELCGVLKAVKHLRHHLYGVFFILEVDAASIRQMINSPDVPNAAMTRWIHYLRLFDLEVRHVPARNHTLPDGLSRTDFDTVEAAEEWPAEKIGLDLRAEDWTRNTGEEEEGGKQREDGFTKEQQDMEETEAFGAHDTGDDLQGQTVEARKEKASAGTKKRIATKTTLSAYHYQANCSIAGTDNFELGARGGTQMAGEDDSGGDLQGQTADASTKAGAREGTRMAGEGDSGGDLQGQTAEALTTAEAREGTRMAGEGDSGGDLQGQTAEALTTAEAREGTRMAGEGDSGGDLQGQTAEALTTAEAREGTRMAGEGDSGGDLQGQTAEASHTPHAQAYASTLGDDTSSASGTTSTDGSSTDSEIDSSTDDSDHPTALDATLYSGKWLDLGTYLHSGCSFPTIKHLPLARRTWIKQRVGKYFVRRGRLYRRVKNGFPLLVINDKATKQRILREVHEQNGHRGRDAALGLLQRRFWWETLRLDCSEHIASCGPCQKRRHGLTREPMRHAEVPALFERFNMDIVDLGQGVGVKRYMVVARDAFTGWPEARLMSDKTSASVRQFLEEDIMGRYGPAIRTILTDNGPENLGEAEWVIKHLGFKHAFSTSYNPEGNAEVERGHAVLVEGLLKAAHDDRERTASYLPYVLWADRITTRRTTGYSPFELVYGMEPTLPMDIEFQTFLLFNWTSITTTVELIAARTRQLKRRMDDLHLAKLRLDHSRAQGRSYADDRNAHRLRGPIPAGQMVIISNPTHAERGQDRWLGPYKVLGQEKGGSYKLAELDGAPLYRLVAAKHVRRYFSRAQTRISLQQDHIEPPPVPSPSDPALPAAEPQRSDVPTLPSTQPQGPRPSTSISATRPAVPLKLPRARMSRPALPHRDIPPTVTIHPKFPDDTRDNGLALPQLPRPVPRSMLRDPQPTRPAQQAPHHINPHIPATIPTRVQTTPQHFPSPHNPSRYPPNQSSVPFFAPPSLPRPYRAPDGSAPPELPPGWVLDPIYGARFRSHA</sequence>
<keyword evidence="12" id="KW-1185">Reference proteome</keyword>
<reference evidence="11" key="1">
    <citation type="submission" date="2016-04" db="EMBL/GenBank/DDBJ databases">
        <authorList>
            <person name="Nguyen H.D."/>
            <person name="Samba Siva P."/>
            <person name="Cullis J."/>
            <person name="Levesque C.A."/>
            <person name="Hambleton S."/>
        </authorList>
    </citation>
    <scope>NUCLEOTIDE SEQUENCE</scope>
    <source>
        <strain evidence="11">DAOMC 236416</strain>
    </source>
</reference>
<comment type="caution">
    <text evidence="11">The sequence shown here is derived from an EMBL/GenBank/DDBJ whole genome shotgun (WGS) entry which is preliminary data.</text>
</comment>
<dbReference type="InterPro" id="IPR001584">
    <property type="entry name" value="Integrase_cat-core"/>
</dbReference>
<dbReference type="CDD" id="cd09274">
    <property type="entry name" value="RNase_HI_RT_Ty3"/>
    <property type="match status" value="1"/>
</dbReference>
<keyword evidence="7" id="KW-0695">RNA-directed DNA polymerase</keyword>
<evidence type="ECO:0000313" key="12">
    <source>
        <dbReference type="Proteomes" id="UP000077521"/>
    </source>
</evidence>
<dbReference type="PANTHER" id="PTHR37984">
    <property type="entry name" value="PROTEIN CBG26694"/>
    <property type="match status" value="1"/>
</dbReference>
<evidence type="ECO:0000313" key="11">
    <source>
        <dbReference type="EMBL" id="KAE8239447.1"/>
    </source>
</evidence>
<dbReference type="Pfam" id="PF00078">
    <property type="entry name" value="RVT_1"/>
    <property type="match status" value="1"/>
</dbReference>
<evidence type="ECO:0008006" key="13">
    <source>
        <dbReference type="Google" id="ProtNLM"/>
    </source>
</evidence>
<feature type="compositionally biased region" description="Polar residues" evidence="8">
    <location>
        <begin position="1319"/>
        <end position="1335"/>
    </location>
</feature>
<evidence type="ECO:0000256" key="4">
    <source>
        <dbReference type="ARBA" id="ARBA00022759"/>
    </source>
</evidence>
<evidence type="ECO:0000256" key="5">
    <source>
        <dbReference type="ARBA" id="ARBA00022801"/>
    </source>
</evidence>
<dbReference type="GO" id="GO:0003964">
    <property type="term" value="F:RNA-directed DNA polymerase activity"/>
    <property type="evidence" value="ECO:0007669"/>
    <property type="project" value="UniProtKB-KW"/>
</dbReference>
<feature type="domain" description="Integrase catalytic" evidence="10">
    <location>
        <begin position="989"/>
        <end position="1149"/>
    </location>
</feature>
<feature type="compositionally biased region" description="Low complexity" evidence="8">
    <location>
        <begin position="823"/>
        <end position="844"/>
    </location>
</feature>
<dbReference type="SUPFAM" id="SSF53098">
    <property type="entry name" value="Ribonuclease H-like"/>
    <property type="match status" value="1"/>
</dbReference>
<feature type="compositionally biased region" description="Low complexity" evidence="8">
    <location>
        <begin position="719"/>
        <end position="729"/>
    </location>
</feature>
<keyword evidence="2" id="KW-0548">Nucleotidyltransferase</keyword>
<keyword evidence="1" id="KW-0808">Transferase</keyword>
<dbReference type="InterPro" id="IPR043502">
    <property type="entry name" value="DNA/RNA_pol_sf"/>
</dbReference>
<evidence type="ECO:0000256" key="6">
    <source>
        <dbReference type="ARBA" id="ARBA00022884"/>
    </source>
</evidence>
<dbReference type="GO" id="GO:0015074">
    <property type="term" value="P:DNA integration"/>
    <property type="evidence" value="ECO:0007669"/>
    <property type="project" value="InterPro"/>
</dbReference>
<dbReference type="GO" id="GO:0004519">
    <property type="term" value="F:endonuclease activity"/>
    <property type="evidence" value="ECO:0007669"/>
    <property type="project" value="UniProtKB-KW"/>
</dbReference>
<feature type="region of interest" description="Disordered" evidence="8">
    <location>
        <begin position="674"/>
        <end position="858"/>
    </location>
</feature>
<dbReference type="Gene3D" id="3.30.420.10">
    <property type="entry name" value="Ribonuclease H-like superfamily/Ribonuclease H"/>
    <property type="match status" value="1"/>
</dbReference>
<dbReference type="SUPFAM" id="SSF56672">
    <property type="entry name" value="DNA/RNA polymerases"/>
    <property type="match status" value="1"/>
</dbReference>
<dbReference type="CDD" id="cd01647">
    <property type="entry name" value="RT_LTR"/>
    <property type="match status" value="1"/>
</dbReference>
<keyword evidence="4" id="KW-0255">Endonuclease</keyword>
<feature type="compositionally biased region" description="Low complexity" evidence="8">
    <location>
        <begin position="777"/>
        <end position="787"/>
    </location>
</feature>
<dbReference type="Pfam" id="PF17917">
    <property type="entry name" value="RT_RNaseH"/>
    <property type="match status" value="1"/>
</dbReference>
<feature type="region of interest" description="Disordered" evidence="8">
    <location>
        <begin position="1289"/>
        <end position="1473"/>
    </location>
</feature>
<dbReference type="EMBL" id="LWDF02001311">
    <property type="protein sequence ID" value="KAE8239447.1"/>
    <property type="molecule type" value="Genomic_DNA"/>
</dbReference>
<evidence type="ECO:0000256" key="3">
    <source>
        <dbReference type="ARBA" id="ARBA00022722"/>
    </source>
</evidence>
<feature type="region of interest" description="Disordered" evidence="8">
    <location>
        <begin position="583"/>
        <end position="643"/>
    </location>
</feature>
<dbReference type="GO" id="GO:0005634">
    <property type="term" value="C:nucleus"/>
    <property type="evidence" value="ECO:0007669"/>
    <property type="project" value="UniProtKB-ARBA"/>
</dbReference>
<dbReference type="Pfam" id="PF00665">
    <property type="entry name" value="rve"/>
    <property type="match status" value="1"/>
</dbReference>
<protein>
    <recommendedName>
        <fullName evidence="13">Integrase catalytic domain-containing protein</fullName>
    </recommendedName>
</protein>
<dbReference type="Gene3D" id="3.10.10.10">
    <property type="entry name" value="HIV Type 1 Reverse Transcriptase, subunit A, domain 1"/>
    <property type="match status" value="1"/>
</dbReference>
<keyword evidence="5" id="KW-0378">Hydrolase</keyword>
<dbReference type="PROSITE" id="PS50994">
    <property type="entry name" value="INTEGRASE"/>
    <property type="match status" value="1"/>
</dbReference>
<dbReference type="GO" id="GO:0016787">
    <property type="term" value="F:hydrolase activity"/>
    <property type="evidence" value="ECO:0007669"/>
    <property type="project" value="UniProtKB-KW"/>
</dbReference>
<dbReference type="InterPro" id="IPR000477">
    <property type="entry name" value="RT_dom"/>
</dbReference>
<gene>
    <name evidence="11" type="ORF">A4X13_0g8200</name>
</gene>
<dbReference type="PANTHER" id="PTHR37984:SF5">
    <property type="entry name" value="PROTEIN NYNRIN-LIKE"/>
    <property type="match status" value="1"/>
</dbReference>
<evidence type="ECO:0000256" key="8">
    <source>
        <dbReference type="SAM" id="MobiDB-lite"/>
    </source>
</evidence>
<feature type="compositionally biased region" description="Low complexity" evidence="8">
    <location>
        <begin position="748"/>
        <end position="758"/>
    </location>
</feature>
<dbReference type="Pfam" id="PF17921">
    <property type="entry name" value="Integrase_H2C2"/>
    <property type="match status" value="1"/>
</dbReference>
<dbReference type="Gene3D" id="3.30.70.270">
    <property type="match status" value="2"/>
</dbReference>
<evidence type="ECO:0000259" key="9">
    <source>
        <dbReference type="PROSITE" id="PS50878"/>
    </source>
</evidence>
<dbReference type="InterPro" id="IPR036397">
    <property type="entry name" value="RNaseH_sf"/>
</dbReference>
<name>A0A8T8SH04_9BASI</name>
<evidence type="ECO:0000256" key="1">
    <source>
        <dbReference type="ARBA" id="ARBA00022679"/>
    </source>
</evidence>
<dbReference type="InterPro" id="IPR012337">
    <property type="entry name" value="RNaseH-like_sf"/>
</dbReference>
<dbReference type="PROSITE" id="PS50878">
    <property type="entry name" value="RT_POL"/>
    <property type="match status" value="1"/>
</dbReference>
<reference evidence="11" key="2">
    <citation type="journal article" date="2019" name="IMA Fungus">
        <title>Genome sequencing and comparison of five Tilletia species to identify candidate genes for the detection of regulated species infecting wheat.</title>
        <authorList>
            <person name="Nguyen H.D.T."/>
            <person name="Sultana T."/>
            <person name="Kesanakurti P."/>
            <person name="Hambleton S."/>
        </authorList>
    </citation>
    <scope>NUCLEOTIDE SEQUENCE</scope>
    <source>
        <strain evidence="11">DAOMC 236416</strain>
    </source>
</reference>
<dbReference type="Gene3D" id="1.10.340.70">
    <property type="match status" value="1"/>
</dbReference>
<keyword evidence="6" id="KW-0694">RNA-binding</keyword>
<feature type="domain" description="Reverse transcriptase" evidence="9">
    <location>
        <begin position="149"/>
        <end position="344"/>
    </location>
</feature>
<evidence type="ECO:0000256" key="7">
    <source>
        <dbReference type="ARBA" id="ARBA00022918"/>
    </source>
</evidence>
<feature type="compositionally biased region" description="Basic and acidic residues" evidence="8">
    <location>
        <begin position="583"/>
        <end position="609"/>
    </location>
</feature>
<evidence type="ECO:0000256" key="2">
    <source>
        <dbReference type="ARBA" id="ARBA00022695"/>
    </source>
</evidence>
<dbReference type="Proteomes" id="UP000077521">
    <property type="component" value="Unassembled WGS sequence"/>
</dbReference>
<feature type="compositionally biased region" description="Pro residues" evidence="8">
    <location>
        <begin position="1295"/>
        <end position="1304"/>
    </location>
</feature>
<keyword evidence="3" id="KW-0540">Nuclease</keyword>
<dbReference type="InterPro" id="IPR043128">
    <property type="entry name" value="Rev_trsase/Diguanyl_cyclase"/>
</dbReference>
<dbReference type="InterPro" id="IPR041588">
    <property type="entry name" value="Integrase_H2C2"/>
</dbReference>
<accession>A0A8T8SH04</accession>
<proteinExistence type="predicted"/>
<dbReference type="InterPro" id="IPR041373">
    <property type="entry name" value="RT_RNaseH"/>
</dbReference>
<dbReference type="GO" id="GO:0003723">
    <property type="term" value="F:RNA binding"/>
    <property type="evidence" value="ECO:0007669"/>
    <property type="project" value="UniProtKB-KW"/>
</dbReference>
<evidence type="ECO:0000259" key="10">
    <source>
        <dbReference type="PROSITE" id="PS50994"/>
    </source>
</evidence>